<dbReference type="Gene3D" id="3.30.2460.20">
    <property type="match status" value="1"/>
</dbReference>
<comment type="subcellular location">
    <subcellularLocation>
        <location evidence="1 9">Secreted</location>
        <location evidence="1 9">Extracellular space</location>
        <location evidence="1 9">Extracellular matrix</location>
    </subcellularLocation>
</comment>
<accession>A0A3S1BPT5</accession>
<dbReference type="GO" id="GO:0030182">
    <property type="term" value="P:neuron differentiation"/>
    <property type="evidence" value="ECO:0007669"/>
    <property type="project" value="TreeGrafter"/>
</dbReference>
<dbReference type="EMBL" id="RQTK01001144">
    <property type="protein sequence ID" value="RUS71896.1"/>
    <property type="molecule type" value="Genomic_DNA"/>
</dbReference>
<dbReference type="Proteomes" id="UP000271974">
    <property type="component" value="Unassembled WGS sequence"/>
</dbReference>
<evidence type="ECO:0000256" key="7">
    <source>
        <dbReference type="ARBA" id="ARBA00023157"/>
    </source>
</evidence>
<dbReference type="GO" id="GO:0060070">
    <property type="term" value="P:canonical Wnt signaling pathway"/>
    <property type="evidence" value="ECO:0007669"/>
    <property type="project" value="TreeGrafter"/>
</dbReference>
<dbReference type="CDD" id="cd19341">
    <property type="entry name" value="Wnt_Wnt9"/>
    <property type="match status" value="1"/>
</dbReference>
<name>A0A3S1BPT5_ELYCH</name>
<reference evidence="11 12" key="1">
    <citation type="submission" date="2019-01" db="EMBL/GenBank/DDBJ databases">
        <title>A draft genome assembly of the solar-powered sea slug Elysia chlorotica.</title>
        <authorList>
            <person name="Cai H."/>
            <person name="Li Q."/>
            <person name="Fang X."/>
            <person name="Li J."/>
            <person name="Curtis N.E."/>
            <person name="Altenburger A."/>
            <person name="Shibata T."/>
            <person name="Feng M."/>
            <person name="Maeda T."/>
            <person name="Schwartz J.A."/>
            <person name="Shigenobu S."/>
            <person name="Lundholm N."/>
            <person name="Nishiyama T."/>
            <person name="Yang H."/>
            <person name="Hasebe M."/>
            <person name="Li S."/>
            <person name="Pierce S.K."/>
            <person name="Wang J."/>
        </authorList>
    </citation>
    <scope>NUCLEOTIDE SEQUENCE [LARGE SCALE GENOMIC DNA]</scope>
    <source>
        <strain evidence="11">EC2010</strain>
        <tissue evidence="11">Whole organism of an adult</tissue>
    </source>
</reference>
<proteinExistence type="inferred from homology"/>
<gene>
    <name evidence="11" type="ORF">EGW08_020349</name>
</gene>
<dbReference type="PANTHER" id="PTHR12027:SF97">
    <property type="entry name" value="PROTEIN WNT-4"/>
    <property type="match status" value="1"/>
</dbReference>
<evidence type="ECO:0000256" key="2">
    <source>
        <dbReference type="ARBA" id="ARBA00005683"/>
    </source>
</evidence>
<evidence type="ECO:0000256" key="10">
    <source>
        <dbReference type="SAM" id="SignalP"/>
    </source>
</evidence>
<evidence type="ECO:0000256" key="3">
    <source>
        <dbReference type="ARBA" id="ARBA00022473"/>
    </source>
</evidence>
<keyword evidence="12" id="KW-1185">Reference proteome</keyword>
<dbReference type="PANTHER" id="PTHR12027">
    <property type="entry name" value="WNT RELATED"/>
    <property type="match status" value="1"/>
</dbReference>
<protein>
    <recommendedName>
        <fullName evidence="9">Protein Wnt</fullName>
    </recommendedName>
</protein>
<keyword evidence="3 9" id="KW-0217">Developmental protein</keyword>
<dbReference type="PRINTS" id="PR01349">
    <property type="entry name" value="WNTPROTEIN"/>
</dbReference>
<keyword evidence="8" id="KW-0449">Lipoprotein</keyword>
<dbReference type="PROSITE" id="PS00246">
    <property type="entry name" value="WNT1"/>
    <property type="match status" value="1"/>
</dbReference>
<feature type="signal peptide" evidence="10">
    <location>
        <begin position="1"/>
        <end position="27"/>
    </location>
</feature>
<comment type="similarity">
    <text evidence="2 9">Belongs to the Wnt family.</text>
</comment>
<dbReference type="InterPro" id="IPR043158">
    <property type="entry name" value="Wnt_C"/>
</dbReference>
<keyword evidence="6 9" id="KW-0879">Wnt signaling pathway</keyword>
<feature type="chain" id="PRO_5018633669" description="Protein Wnt" evidence="10">
    <location>
        <begin position="28"/>
        <end position="369"/>
    </location>
</feature>
<evidence type="ECO:0000256" key="9">
    <source>
        <dbReference type="RuleBase" id="RU003500"/>
    </source>
</evidence>
<keyword evidence="10" id="KW-0732">Signal</keyword>
<dbReference type="GO" id="GO:0005125">
    <property type="term" value="F:cytokine activity"/>
    <property type="evidence" value="ECO:0007669"/>
    <property type="project" value="TreeGrafter"/>
</dbReference>
<organism evidence="11 12">
    <name type="scientific">Elysia chlorotica</name>
    <name type="common">Eastern emerald elysia</name>
    <name type="synonym">Sea slug</name>
    <dbReference type="NCBI Taxonomy" id="188477"/>
    <lineage>
        <taxon>Eukaryota</taxon>
        <taxon>Metazoa</taxon>
        <taxon>Spiralia</taxon>
        <taxon>Lophotrochozoa</taxon>
        <taxon>Mollusca</taxon>
        <taxon>Gastropoda</taxon>
        <taxon>Heterobranchia</taxon>
        <taxon>Euthyneura</taxon>
        <taxon>Panpulmonata</taxon>
        <taxon>Sacoglossa</taxon>
        <taxon>Placobranchoidea</taxon>
        <taxon>Plakobranchidae</taxon>
        <taxon>Elysia</taxon>
    </lineage>
</organism>
<evidence type="ECO:0000313" key="11">
    <source>
        <dbReference type="EMBL" id="RUS71896.1"/>
    </source>
</evidence>
<dbReference type="AlphaFoldDB" id="A0A3S1BPT5"/>
<comment type="function">
    <text evidence="9">Ligand for members of the frizzled family of seven transmembrane receptors.</text>
</comment>
<dbReference type="GO" id="GO:0005615">
    <property type="term" value="C:extracellular space"/>
    <property type="evidence" value="ECO:0007669"/>
    <property type="project" value="TreeGrafter"/>
</dbReference>
<dbReference type="SMART" id="SM00097">
    <property type="entry name" value="WNT1"/>
    <property type="match status" value="1"/>
</dbReference>
<evidence type="ECO:0000256" key="8">
    <source>
        <dbReference type="ARBA" id="ARBA00023288"/>
    </source>
</evidence>
<dbReference type="GO" id="GO:0005109">
    <property type="term" value="F:frizzled binding"/>
    <property type="evidence" value="ECO:0007669"/>
    <property type="project" value="TreeGrafter"/>
</dbReference>
<dbReference type="STRING" id="188477.A0A3S1BPT5"/>
<keyword evidence="5" id="KW-0272">Extracellular matrix</keyword>
<evidence type="ECO:0000256" key="4">
    <source>
        <dbReference type="ARBA" id="ARBA00022525"/>
    </source>
</evidence>
<sequence length="369" mass="42127">MRPWARGHAPFLLCLWLVLGALTVTRAFFGLTSRDPVRALDPDFEEIIKDIQLRQKVTSVDLCNMLSLHRKHKRLCRRGRGVAETLVRATRLSALECQHQFQHERWNCTLGRYRSSILEKSIKETSFMYAISSAGLVHEFARACAQGIMDRCTCDESKNFENAKTWLWGGCGDNIRFGLKFTRKFLRRSRRTERDIRAQVDEHNSDAGIKVVRDLVKTICKCHGVSGSCTVRTCWLQLSPFKMIGNVLKARYELSTRVIDVPNQATGNSQLMKRQVPGRRARLGAVVPLHRTDLTYIEDSPSFCRQGRYSPGTSGRSCAKGDNCDSICCGRGYNVQRRTVVKACRCEVIWCCKVKCKECLEEEEIYLCK</sequence>
<dbReference type="GO" id="GO:0045165">
    <property type="term" value="P:cell fate commitment"/>
    <property type="evidence" value="ECO:0007669"/>
    <property type="project" value="TreeGrafter"/>
</dbReference>
<keyword evidence="7" id="KW-1015">Disulfide bond</keyword>
<evidence type="ECO:0000256" key="5">
    <source>
        <dbReference type="ARBA" id="ARBA00022530"/>
    </source>
</evidence>
<comment type="caution">
    <text evidence="11">The sequence shown here is derived from an EMBL/GenBank/DDBJ whole genome shotgun (WGS) entry which is preliminary data.</text>
</comment>
<dbReference type="OrthoDB" id="5945655at2759"/>
<evidence type="ECO:0000256" key="1">
    <source>
        <dbReference type="ARBA" id="ARBA00004498"/>
    </source>
</evidence>
<dbReference type="InterPro" id="IPR005817">
    <property type="entry name" value="Wnt"/>
</dbReference>
<dbReference type="InterPro" id="IPR018161">
    <property type="entry name" value="Wnt_CS"/>
</dbReference>
<keyword evidence="4" id="KW-0964">Secreted</keyword>
<evidence type="ECO:0000313" key="12">
    <source>
        <dbReference type="Proteomes" id="UP000271974"/>
    </source>
</evidence>
<dbReference type="Pfam" id="PF00110">
    <property type="entry name" value="wnt"/>
    <property type="match status" value="1"/>
</dbReference>
<evidence type="ECO:0000256" key="6">
    <source>
        <dbReference type="ARBA" id="ARBA00022687"/>
    </source>
</evidence>